<evidence type="ECO:0008006" key="3">
    <source>
        <dbReference type="Google" id="ProtNLM"/>
    </source>
</evidence>
<protein>
    <recommendedName>
        <fullName evidence="3">Arrestin-like N-terminal domain-containing protein</fullName>
    </recommendedName>
</protein>
<accession>A0AAD6YVM8</accession>
<evidence type="ECO:0000313" key="2">
    <source>
        <dbReference type="Proteomes" id="UP001219525"/>
    </source>
</evidence>
<reference evidence="1" key="1">
    <citation type="submission" date="2023-03" db="EMBL/GenBank/DDBJ databases">
        <title>Massive genome expansion in bonnet fungi (Mycena s.s.) driven by repeated elements and novel gene families across ecological guilds.</title>
        <authorList>
            <consortium name="Lawrence Berkeley National Laboratory"/>
            <person name="Harder C.B."/>
            <person name="Miyauchi S."/>
            <person name="Viragh M."/>
            <person name="Kuo A."/>
            <person name="Thoen E."/>
            <person name="Andreopoulos B."/>
            <person name="Lu D."/>
            <person name="Skrede I."/>
            <person name="Drula E."/>
            <person name="Henrissat B."/>
            <person name="Morin E."/>
            <person name="Kohler A."/>
            <person name="Barry K."/>
            <person name="LaButti K."/>
            <person name="Morin E."/>
            <person name="Salamov A."/>
            <person name="Lipzen A."/>
            <person name="Mereny Z."/>
            <person name="Hegedus B."/>
            <person name="Baldrian P."/>
            <person name="Stursova M."/>
            <person name="Weitz H."/>
            <person name="Taylor A."/>
            <person name="Grigoriev I.V."/>
            <person name="Nagy L.G."/>
            <person name="Martin F."/>
            <person name="Kauserud H."/>
        </authorList>
    </citation>
    <scope>NUCLEOTIDE SEQUENCE</scope>
    <source>
        <strain evidence="1">9144</strain>
    </source>
</reference>
<keyword evidence="2" id="KW-1185">Reference proteome</keyword>
<organism evidence="1 2">
    <name type="scientific">Mycena pura</name>
    <dbReference type="NCBI Taxonomy" id="153505"/>
    <lineage>
        <taxon>Eukaryota</taxon>
        <taxon>Fungi</taxon>
        <taxon>Dikarya</taxon>
        <taxon>Basidiomycota</taxon>
        <taxon>Agaricomycotina</taxon>
        <taxon>Agaricomycetes</taxon>
        <taxon>Agaricomycetidae</taxon>
        <taxon>Agaricales</taxon>
        <taxon>Marasmiineae</taxon>
        <taxon>Mycenaceae</taxon>
        <taxon>Mycena</taxon>
    </lineage>
</organism>
<dbReference type="AlphaFoldDB" id="A0AAD6YVM8"/>
<evidence type="ECO:0000313" key="1">
    <source>
        <dbReference type="EMBL" id="KAJ7230416.1"/>
    </source>
</evidence>
<comment type="caution">
    <text evidence="1">The sequence shown here is derived from an EMBL/GenBank/DDBJ whole genome shotgun (WGS) entry which is preliminary data.</text>
</comment>
<dbReference type="Gene3D" id="2.60.40.640">
    <property type="match status" value="1"/>
</dbReference>
<gene>
    <name evidence="1" type="ORF">GGX14DRAFT_583168</name>
</gene>
<dbReference type="InterPro" id="IPR014752">
    <property type="entry name" value="Arrestin-like_C"/>
</dbReference>
<dbReference type="Proteomes" id="UP001219525">
    <property type="component" value="Unassembled WGS sequence"/>
</dbReference>
<name>A0AAD6YVM8_9AGAR</name>
<proteinExistence type="predicted"/>
<dbReference type="EMBL" id="JARJCW010000001">
    <property type="protein sequence ID" value="KAJ7230416.1"/>
    <property type="molecule type" value="Genomic_DNA"/>
</dbReference>
<sequence>MTDSEEHPPSYFSRDSFVSELPGYDSETATTSSLAPAATNAHLTAHGASRALDSKRFSYDLKKYWSKPWATLTLLADPRLSRDLPVFVEGGDIAGTIKLNFPSKETITGVSIVVKGDLVTFKDPPKHLTFFRMQRWIWSPSMGDPRAPVASGDKWEDKLQGEYNWPFSIKIPQFTTDSSTADSEQFRLPHSYTERLSKGGIDYYVGLHIHRAKLRVDDSLISRFGYFTMQQPGRPSVARQLAYQNNTAIPGPYSDPDGWHALEPVQIRGTVFGNRAVDAKCMVFLAKPLRYTRGTAIPCAMTFETADTQAADLLASIKSSRVFLQRCIKFGIDGPSSHFSACGQATWWPSPDDSGAHQRHMMGEIHLSRDLHPSSAISLFGVEYAVALFPPEAAAFTPESFAPLITQAVEVVTCFAPGARQRLASPPAYDCQGSLADRYYRTLPEMQSYILHNMGF</sequence>